<feature type="region of interest" description="Disordered" evidence="1">
    <location>
        <begin position="344"/>
        <end position="370"/>
    </location>
</feature>
<keyword evidence="2" id="KW-0812">Transmembrane</keyword>
<gene>
    <name evidence="3" type="ORF">D4T97_002595</name>
</gene>
<evidence type="ECO:0000313" key="4">
    <source>
        <dbReference type="Proteomes" id="UP000287156"/>
    </source>
</evidence>
<organism evidence="3 4">
    <name type="scientific">Siminovitchia acidinfaciens</name>
    <dbReference type="NCBI Taxonomy" id="2321395"/>
    <lineage>
        <taxon>Bacteria</taxon>
        <taxon>Bacillati</taxon>
        <taxon>Bacillota</taxon>
        <taxon>Bacilli</taxon>
        <taxon>Bacillales</taxon>
        <taxon>Bacillaceae</taxon>
        <taxon>Siminovitchia</taxon>
    </lineage>
</organism>
<proteinExistence type="predicted"/>
<accession>A0A429Y7N5</accession>
<keyword evidence="4" id="KW-1185">Reference proteome</keyword>
<dbReference type="EMBL" id="QYTV02000001">
    <property type="protein sequence ID" value="RST77393.1"/>
    <property type="molecule type" value="Genomic_DNA"/>
</dbReference>
<sequence length="397" mass="43773">MAFLLPREKSVKGFAVLLFIAVLLLNLVTLPIVSEANDDETNRLIGEKVMGMAATGALLLNGELGDAHEKIVADGHRDSEEYKEFQEVLKQILDASKATYVYTLIKVDDDMTNLIAEAADEEDADPFGNEYEMEPQFETAFAGEPDHAVHTWDDEDYGTQKSAFAPIYNSKQEIVAILGIDYPIEELQKKDTNELVGEKVMGMASVGALLLNGKLGDTHEKIVANGNRDGSEYKEFQDALKEIHEAVKPTYVYTLIKVSDEMTHIIAESADEDDADEYGTEYEMEPQFETAFAGDSDYAIHTWDDEDYGTQKSAFAPVFNSKNEMVAILGIDFPAPELEEAAEEEVEEEKAEDAAVSSEQPEEENKGGSSTMPLIIGAVLIASIVAVMVTRKNKKQS</sequence>
<dbReference type="Proteomes" id="UP000287156">
    <property type="component" value="Unassembled WGS sequence"/>
</dbReference>
<protein>
    <submittedName>
        <fullName evidence="3">Uncharacterized protein</fullName>
    </submittedName>
</protein>
<dbReference type="AlphaFoldDB" id="A0A429Y7N5"/>
<reference evidence="3" key="1">
    <citation type="submission" date="2018-12" db="EMBL/GenBank/DDBJ databases">
        <authorList>
            <person name="Sun L."/>
            <person name="Chen Z."/>
        </authorList>
    </citation>
    <scope>NUCLEOTIDE SEQUENCE [LARGE SCALE GENOMIC DNA]</scope>
    <source>
        <strain evidence="3">3-2-2</strain>
    </source>
</reference>
<comment type="caution">
    <text evidence="3">The sequence shown here is derived from an EMBL/GenBank/DDBJ whole genome shotgun (WGS) entry which is preliminary data.</text>
</comment>
<feature type="transmembrane region" description="Helical" evidence="2">
    <location>
        <begin position="371"/>
        <end position="390"/>
    </location>
</feature>
<evidence type="ECO:0000256" key="2">
    <source>
        <dbReference type="SAM" id="Phobius"/>
    </source>
</evidence>
<evidence type="ECO:0000256" key="1">
    <source>
        <dbReference type="SAM" id="MobiDB-lite"/>
    </source>
</evidence>
<evidence type="ECO:0000313" key="3">
    <source>
        <dbReference type="EMBL" id="RST77393.1"/>
    </source>
</evidence>
<name>A0A429Y7N5_9BACI</name>
<keyword evidence="2" id="KW-1133">Transmembrane helix</keyword>
<dbReference type="OrthoDB" id="9803190at2"/>
<keyword evidence="2" id="KW-0472">Membrane</keyword>
<dbReference type="RefSeq" id="WP_126047344.1">
    <property type="nucleotide sequence ID" value="NZ_QYTV02000001.1"/>
</dbReference>